<evidence type="ECO:0000313" key="3">
    <source>
        <dbReference type="Proteomes" id="UP000823736"/>
    </source>
</evidence>
<dbReference type="InterPro" id="IPR021246">
    <property type="entry name" value="DUF2797"/>
</dbReference>
<dbReference type="AlphaFoldDB" id="A0A8T4GS51"/>
<feature type="region of interest" description="Disordered" evidence="1">
    <location>
        <begin position="1"/>
        <end position="47"/>
    </location>
</feature>
<feature type="compositionally biased region" description="Basic and acidic residues" evidence="1">
    <location>
        <begin position="13"/>
        <end position="24"/>
    </location>
</feature>
<dbReference type="Proteomes" id="UP000823736">
    <property type="component" value="Unassembled WGS sequence"/>
</dbReference>
<accession>A0A8T4GS51</accession>
<proteinExistence type="predicted"/>
<name>A0A8T4GS51_9EURY</name>
<evidence type="ECO:0008006" key="4">
    <source>
        <dbReference type="Google" id="ProtNLM"/>
    </source>
</evidence>
<protein>
    <recommendedName>
        <fullName evidence="4">DUF2797 domain-containing protein</fullName>
    </recommendedName>
</protein>
<comment type="caution">
    <text evidence="2">The sequence shown here is derived from an EMBL/GenBank/DDBJ whole genome shotgun (WGS) entry which is preliminary data.</text>
</comment>
<gene>
    <name evidence="2" type="ORF">J2753_000139</name>
</gene>
<organism evidence="2 3">
    <name type="scientific">Halolamina salifodinae</name>
    <dbReference type="NCBI Taxonomy" id="1202767"/>
    <lineage>
        <taxon>Archaea</taxon>
        <taxon>Methanobacteriati</taxon>
        <taxon>Methanobacteriota</taxon>
        <taxon>Stenosarchaea group</taxon>
        <taxon>Halobacteria</taxon>
        <taxon>Halobacteriales</taxon>
        <taxon>Haloferacaceae</taxon>
    </lineage>
</organism>
<keyword evidence="3" id="KW-1185">Reference proteome</keyword>
<evidence type="ECO:0000256" key="1">
    <source>
        <dbReference type="SAM" id="MobiDB-lite"/>
    </source>
</evidence>
<sequence>MQFVGYDSGDVDENQRLSSAREGHCPSGNRKPAASGDNQNALRSGDGDLLLADDGEVEYVDLTPGTEIAYTLGERHCAGIVDDDGHTACGADGAPYCDQHSHVWVCARCTGDCLKDEMDCFEDHAVYLAAFAPDTFKVGVTREWRLETRLLEQGADRAAHIRTVDDGRAARRIEAGIAERIPDRVRVPTKIDGFGRHVDEAAWQELLTEFDPIETFEFDYDLDLSGRPVSETMATGTVRGVKGRVLLLDRGGSTYAVDLRRLVGHEVTEGATDREMQSSLGAFG</sequence>
<dbReference type="Pfam" id="PF10977">
    <property type="entry name" value="DUF2797"/>
    <property type="match status" value="1"/>
</dbReference>
<evidence type="ECO:0000313" key="2">
    <source>
        <dbReference type="EMBL" id="MBP1985666.1"/>
    </source>
</evidence>
<reference evidence="2" key="1">
    <citation type="submission" date="2021-03" db="EMBL/GenBank/DDBJ databases">
        <title>Genomic Encyclopedia of Type Strains, Phase IV (KMG-IV): sequencing the most valuable type-strain genomes for metagenomic binning, comparative biology and taxonomic classification.</title>
        <authorList>
            <person name="Goeker M."/>
        </authorList>
    </citation>
    <scope>NUCLEOTIDE SEQUENCE</scope>
    <source>
        <strain evidence="2">DSM 26232</strain>
    </source>
</reference>
<dbReference type="EMBL" id="JAGGLC010000001">
    <property type="protein sequence ID" value="MBP1985666.1"/>
    <property type="molecule type" value="Genomic_DNA"/>
</dbReference>